<dbReference type="EMBL" id="AUZY01009081">
    <property type="protein sequence ID" value="EQD43535.1"/>
    <property type="molecule type" value="Genomic_DNA"/>
</dbReference>
<accession>T1AN95</accession>
<protein>
    <submittedName>
        <fullName evidence="2">Protein containing Acyl-CoA dehydrogenase</fullName>
        <ecNumber evidence="2">1.3.99.-</ecNumber>
    </submittedName>
</protein>
<gene>
    <name evidence="2" type="ORF">B1B_13773</name>
</gene>
<dbReference type="InterPro" id="IPR013786">
    <property type="entry name" value="AcylCoA_DH/ox_N"/>
</dbReference>
<sequence length="88" mass="9533">MEFRLSDEEEAFQSAVRKFGDRVLRPNEKKIDADGRIPDDVLRAMADLGLLAMPVPTEYGGLGASAVLTELAAEEVGRGDFSMATAVF</sequence>
<dbReference type="InterPro" id="IPR037069">
    <property type="entry name" value="AcylCoA_DH/ox_N_sf"/>
</dbReference>
<evidence type="ECO:0000313" key="2">
    <source>
        <dbReference type="EMBL" id="EQD43535.1"/>
    </source>
</evidence>
<keyword evidence="2" id="KW-0560">Oxidoreductase</keyword>
<dbReference type="GO" id="GO:0050660">
    <property type="term" value="F:flavin adenine dinucleotide binding"/>
    <property type="evidence" value="ECO:0007669"/>
    <property type="project" value="InterPro"/>
</dbReference>
<organism evidence="2">
    <name type="scientific">mine drainage metagenome</name>
    <dbReference type="NCBI Taxonomy" id="410659"/>
    <lineage>
        <taxon>unclassified sequences</taxon>
        <taxon>metagenomes</taxon>
        <taxon>ecological metagenomes</taxon>
    </lineage>
</organism>
<dbReference type="Gene3D" id="1.10.540.10">
    <property type="entry name" value="Acyl-CoA dehydrogenase/oxidase, N-terminal domain"/>
    <property type="match status" value="1"/>
</dbReference>
<dbReference type="GO" id="GO:0003995">
    <property type="term" value="F:acyl-CoA dehydrogenase activity"/>
    <property type="evidence" value="ECO:0007669"/>
    <property type="project" value="TreeGrafter"/>
</dbReference>
<dbReference type="AlphaFoldDB" id="T1AN95"/>
<comment type="caution">
    <text evidence="2">The sequence shown here is derived from an EMBL/GenBank/DDBJ whole genome shotgun (WGS) entry which is preliminary data.</text>
</comment>
<feature type="non-terminal residue" evidence="2">
    <location>
        <position position="88"/>
    </location>
</feature>
<feature type="domain" description="Acyl-CoA dehydrogenase/oxidase N-terminal" evidence="1">
    <location>
        <begin position="6"/>
        <end position="87"/>
    </location>
</feature>
<reference evidence="2" key="1">
    <citation type="submission" date="2013-08" db="EMBL/GenBank/DDBJ databases">
        <authorList>
            <person name="Mendez C."/>
            <person name="Richter M."/>
            <person name="Ferrer M."/>
            <person name="Sanchez J."/>
        </authorList>
    </citation>
    <scope>NUCLEOTIDE SEQUENCE</scope>
</reference>
<dbReference type="InterPro" id="IPR009100">
    <property type="entry name" value="AcylCoA_DH/oxidase_NM_dom_sf"/>
</dbReference>
<name>T1AN95_9ZZZZ</name>
<dbReference type="Pfam" id="PF02771">
    <property type="entry name" value="Acyl-CoA_dh_N"/>
    <property type="match status" value="1"/>
</dbReference>
<dbReference type="PANTHER" id="PTHR43884">
    <property type="entry name" value="ACYL-COA DEHYDROGENASE"/>
    <property type="match status" value="1"/>
</dbReference>
<proteinExistence type="predicted"/>
<dbReference type="PANTHER" id="PTHR43884:SF37">
    <property type="entry name" value="ACYL-COA DEHYDROGENASE"/>
    <property type="match status" value="1"/>
</dbReference>
<evidence type="ECO:0000259" key="1">
    <source>
        <dbReference type="Pfam" id="PF02771"/>
    </source>
</evidence>
<dbReference type="SUPFAM" id="SSF56645">
    <property type="entry name" value="Acyl-CoA dehydrogenase NM domain-like"/>
    <property type="match status" value="1"/>
</dbReference>
<dbReference type="EC" id="1.3.99.-" evidence="2"/>
<reference evidence="2" key="2">
    <citation type="journal article" date="2014" name="ISME J.">
        <title>Microbial stratification in low pH oxic and suboxic macroscopic growths along an acid mine drainage.</title>
        <authorList>
            <person name="Mendez-Garcia C."/>
            <person name="Mesa V."/>
            <person name="Sprenger R.R."/>
            <person name="Richter M."/>
            <person name="Diez M.S."/>
            <person name="Solano J."/>
            <person name="Bargiela R."/>
            <person name="Golyshina O.V."/>
            <person name="Manteca A."/>
            <person name="Ramos J.L."/>
            <person name="Gallego J.R."/>
            <person name="Llorente I."/>
            <person name="Martins Dos Santos V.A."/>
            <person name="Jensen O.N."/>
            <person name="Pelaez A.I."/>
            <person name="Sanchez J."/>
            <person name="Ferrer M."/>
        </authorList>
    </citation>
    <scope>NUCLEOTIDE SEQUENCE</scope>
</reference>